<keyword evidence="6 7" id="KW-0472">Membrane</keyword>
<comment type="similarity">
    <text evidence="7">Belongs to the binding-protein-dependent transport system permease family.</text>
</comment>
<evidence type="ECO:0000256" key="6">
    <source>
        <dbReference type="ARBA" id="ARBA00023136"/>
    </source>
</evidence>
<evidence type="ECO:0000256" key="7">
    <source>
        <dbReference type="RuleBase" id="RU363032"/>
    </source>
</evidence>
<keyword evidence="2 7" id="KW-0813">Transport</keyword>
<evidence type="ECO:0000259" key="8">
    <source>
        <dbReference type="PROSITE" id="PS50928"/>
    </source>
</evidence>
<reference evidence="9 10" key="1">
    <citation type="submission" date="2023-02" db="EMBL/GenBank/DDBJ databases">
        <title>Devosia algicola sp. nov., isolated from the phycosphere of marine algae.</title>
        <authorList>
            <person name="Kim J.M."/>
            <person name="Lee J.K."/>
            <person name="Choi B.J."/>
            <person name="Bayburt H."/>
            <person name="Jeon C.O."/>
        </authorList>
    </citation>
    <scope>NUCLEOTIDE SEQUENCE [LARGE SCALE GENOMIC DNA]</scope>
    <source>
        <strain evidence="9 10">G20-9</strain>
    </source>
</reference>
<dbReference type="PANTHER" id="PTHR43744">
    <property type="entry name" value="ABC TRANSPORTER PERMEASE PROTEIN MG189-RELATED-RELATED"/>
    <property type="match status" value="1"/>
</dbReference>
<dbReference type="InterPro" id="IPR035906">
    <property type="entry name" value="MetI-like_sf"/>
</dbReference>
<dbReference type="EMBL" id="CP118246">
    <property type="protein sequence ID" value="WDR02036.1"/>
    <property type="molecule type" value="Genomic_DNA"/>
</dbReference>
<organism evidence="9 10">
    <name type="scientific">Devosia algicola</name>
    <dbReference type="NCBI Taxonomy" id="3026418"/>
    <lineage>
        <taxon>Bacteria</taxon>
        <taxon>Pseudomonadati</taxon>
        <taxon>Pseudomonadota</taxon>
        <taxon>Alphaproteobacteria</taxon>
        <taxon>Hyphomicrobiales</taxon>
        <taxon>Devosiaceae</taxon>
        <taxon>Devosia</taxon>
    </lineage>
</organism>
<dbReference type="Proteomes" id="UP001220530">
    <property type="component" value="Chromosome"/>
</dbReference>
<evidence type="ECO:0000256" key="4">
    <source>
        <dbReference type="ARBA" id="ARBA00022692"/>
    </source>
</evidence>
<evidence type="ECO:0000313" key="9">
    <source>
        <dbReference type="EMBL" id="WDR02036.1"/>
    </source>
</evidence>
<dbReference type="RefSeq" id="WP_282218443.1">
    <property type="nucleotide sequence ID" value="NZ_CP118246.1"/>
</dbReference>
<dbReference type="SUPFAM" id="SSF161098">
    <property type="entry name" value="MetI-like"/>
    <property type="match status" value="1"/>
</dbReference>
<dbReference type="PROSITE" id="PS50928">
    <property type="entry name" value="ABC_TM1"/>
    <property type="match status" value="1"/>
</dbReference>
<dbReference type="PANTHER" id="PTHR43744:SF12">
    <property type="entry name" value="ABC TRANSPORTER PERMEASE PROTEIN MG189-RELATED"/>
    <property type="match status" value="1"/>
</dbReference>
<feature type="transmembrane region" description="Helical" evidence="7">
    <location>
        <begin position="126"/>
        <end position="149"/>
    </location>
</feature>
<dbReference type="Pfam" id="PF00528">
    <property type="entry name" value="BPD_transp_1"/>
    <property type="match status" value="1"/>
</dbReference>
<evidence type="ECO:0000256" key="2">
    <source>
        <dbReference type="ARBA" id="ARBA00022448"/>
    </source>
</evidence>
<feature type="domain" description="ABC transmembrane type-1" evidence="8">
    <location>
        <begin position="90"/>
        <end position="282"/>
    </location>
</feature>
<proteinExistence type="inferred from homology"/>
<feature type="transmembrane region" description="Helical" evidence="7">
    <location>
        <begin position="155"/>
        <end position="177"/>
    </location>
</feature>
<keyword evidence="3" id="KW-1003">Cell membrane</keyword>
<keyword evidence="10" id="KW-1185">Reference proteome</keyword>
<evidence type="ECO:0000313" key="10">
    <source>
        <dbReference type="Proteomes" id="UP001220530"/>
    </source>
</evidence>
<evidence type="ECO:0000256" key="3">
    <source>
        <dbReference type="ARBA" id="ARBA00022475"/>
    </source>
</evidence>
<feature type="transmembrane region" description="Helical" evidence="7">
    <location>
        <begin position="94"/>
        <end position="114"/>
    </location>
</feature>
<name>A0ABY7YL68_9HYPH</name>
<feature type="transmembrane region" description="Helical" evidence="7">
    <location>
        <begin position="28"/>
        <end position="48"/>
    </location>
</feature>
<dbReference type="InterPro" id="IPR000515">
    <property type="entry name" value="MetI-like"/>
</dbReference>
<keyword evidence="4 7" id="KW-0812">Transmembrane</keyword>
<feature type="transmembrane region" description="Helical" evidence="7">
    <location>
        <begin position="263"/>
        <end position="282"/>
    </location>
</feature>
<gene>
    <name evidence="9" type="ORF">PSQ19_15335</name>
</gene>
<dbReference type="CDD" id="cd06261">
    <property type="entry name" value="TM_PBP2"/>
    <property type="match status" value="1"/>
</dbReference>
<keyword evidence="5 7" id="KW-1133">Transmembrane helix</keyword>
<comment type="subcellular location">
    <subcellularLocation>
        <location evidence="1 7">Cell membrane</location>
        <topology evidence="1 7">Multi-pass membrane protein</topology>
    </subcellularLocation>
</comment>
<dbReference type="Gene3D" id="1.10.3720.10">
    <property type="entry name" value="MetI-like"/>
    <property type="match status" value="1"/>
</dbReference>
<accession>A0ABY7YL68</accession>
<evidence type="ECO:0000256" key="5">
    <source>
        <dbReference type="ARBA" id="ARBA00022989"/>
    </source>
</evidence>
<sequence>MTTDITDQSFINSLIEKERRAQASGGRWLMVPIIALTIAYLTPFYYLFVTIFKTTEEYATSGVLQLPQSLAPLVDNVVQAWTLANLGSAAINSLTYAGIGSALAVAFAAAAAYGMTRLNLLGANGWFMLIFTGTLFPFQMYLVPLLFGYQRLGLVNSWLGMLLIYVAICIPFPLLVLRNSFSGITREVDEAARIEGASEWRVFISMIIPNATGPLIALFLLQFTFIWNDLLFSSILANGIEVRSIMVALQSLQGTYSTTGPNVVITATLISSIPTVLMFVVLRKYFMAGLQLGNK</sequence>
<protein>
    <submittedName>
        <fullName evidence="9">Carbohydrate ABC transporter permease</fullName>
    </submittedName>
</protein>
<evidence type="ECO:0000256" key="1">
    <source>
        <dbReference type="ARBA" id="ARBA00004651"/>
    </source>
</evidence>
<feature type="transmembrane region" description="Helical" evidence="7">
    <location>
        <begin position="202"/>
        <end position="227"/>
    </location>
</feature>